<feature type="transmembrane region" description="Helical" evidence="5">
    <location>
        <begin position="201"/>
        <end position="222"/>
    </location>
</feature>
<feature type="transmembrane region" description="Helical" evidence="5">
    <location>
        <begin position="143"/>
        <end position="161"/>
    </location>
</feature>
<dbReference type="EMBL" id="CP029397">
    <property type="protein sequence ID" value="AWL28451.1"/>
    <property type="molecule type" value="Genomic_DNA"/>
</dbReference>
<dbReference type="InterPro" id="IPR037185">
    <property type="entry name" value="EmrE-like"/>
</dbReference>
<dbReference type="SUPFAM" id="SSF103481">
    <property type="entry name" value="Multidrug resistance efflux transporter EmrE"/>
    <property type="match status" value="2"/>
</dbReference>
<evidence type="ECO:0000256" key="3">
    <source>
        <dbReference type="ARBA" id="ARBA00022989"/>
    </source>
</evidence>
<evidence type="ECO:0000256" key="5">
    <source>
        <dbReference type="SAM" id="Phobius"/>
    </source>
</evidence>
<feature type="transmembrane region" description="Helical" evidence="5">
    <location>
        <begin position="256"/>
        <end position="277"/>
    </location>
</feature>
<name>A0A2S2FBV2_9GAMM</name>
<feature type="transmembrane region" description="Helical" evidence="5">
    <location>
        <begin position="229"/>
        <end position="250"/>
    </location>
</feature>
<feature type="domain" description="EamA" evidence="6">
    <location>
        <begin position="145"/>
        <end position="273"/>
    </location>
</feature>
<dbReference type="Pfam" id="PF00892">
    <property type="entry name" value="EamA"/>
    <property type="match status" value="2"/>
</dbReference>
<evidence type="ECO:0000259" key="6">
    <source>
        <dbReference type="Pfam" id="PF00892"/>
    </source>
</evidence>
<dbReference type="InterPro" id="IPR000620">
    <property type="entry name" value="EamA_dom"/>
</dbReference>
<dbReference type="GO" id="GO:0016020">
    <property type="term" value="C:membrane"/>
    <property type="evidence" value="ECO:0007669"/>
    <property type="project" value="UniProtKB-SubCell"/>
</dbReference>
<comment type="subcellular location">
    <subcellularLocation>
        <location evidence="1">Membrane</location>
        <topology evidence="1">Multi-pass membrane protein</topology>
    </subcellularLocation>
</comment>
<feature type="transmembrane region" description="Helical" evidence="5">
    <location>
        <begin position="66"/>
        <end position="84"/>
    </location>
</feature>
<dbReference type="Proteomes" id="UP000245977">
    <property type="component" value="Chromosome"/>
</dbReference>
<dbReference type="OrthoDB" id="321830at2"/>
<dbReference type="KEGG" id="adv:DJ533_07675"/>
<feature type="transmembrane region" description="Helical" evidence="5">
    <location>
        <begin position="121"/>
        <end position="137"/>
    </location>
</feature>
<keyword evidence="8" id="KW-1185">Reference proteome</keyword>
<dbReference type="InterPro" id="IPR050638">
    <property type="entry name" value="AA-Vitamin_Transporters"/>
</dbReference>
<gene>
    <name evidence="7" type="ORF">DJ533_07675</name>
</gene>
<accession>A0A2S2FBV2</accession>
<dbReference type="RefSeq" id="WP_065994847.1">
    <property type="nucleotide sequence ID" value="NZ_CP029397.2"/>
</dbReference>
<protein>
    <submittedName>
        <fullName evidence="7">DMT family transporter</fullName>
    </submittedName>
</protein>
<proteinExistence type="predicted"/>
<feature type="domain" description="EamA" evidence="6">
    <location>
        <begin position="5"/>
        <end position="133"/>
    </location>
</feature>
<dbReference type="PANTHER" id="PTHR32322:SF9">
    <property type="entry name" value="AMINO-ACID METABOLITE EFFLUX PUMP-RELATED"/>
    <property type="match status" value="1"/>
</dbReference>
<keyword evidence="4 5" id="KW-0472">Membrane</keyword>
<feature type="transmembrane region" description="Helical" evidence="5">
    <location>
        <begin position="90"/>
        <end position="109"/>
    </location>
</feature>
<dbReference type="PANTHER" id="PTHR32322">
    <property type="entry name" value="INNER MEMBRANE TRANSPORTER"/>
    <property type="match status" value="1"/>
</dbReference>
<dbReference type="AlphaFoldDB" id="A0A2S2FBV2"/>
<organism evidence="7 8">
    <name type="scientific">Acinetobacter defluvii</name>
    <dbReference type="NCBI Taxonomy" id="1871111"/>
    <lineage>
        <taxon>Bacteria</taxon>
        <taxon>Pseudomonadati</taxon>
        <taxon>Pseudomonadota</taxon>
        <taxon>Gammaproteobacteria</taxon>
        <taxon>Moraxellales</taxon>
        <taxon>Moraxellaceae</taxon>
        <taxon>Acinetobacter</taxon>
    </lineage>
</organism>
<evidence type="ECO:0000313" key="7">
    <source>
        <dbReference type="EMBL" id="AWL28451.1"/>
    </source>
</evidence>
<evidence type="ECO:0000313" key="8">
    <source>
        <dbReference type="Proteomes" id="UP000245977"/>
    </source>
</evidence>
<sequence>MNYKIVLAMLAFAANSVLCRLALAQNQIDPMSFSVLRVLSGVIVLSILFVITNYRLNQKLKLNWNIKHGFFLAVYVTAFSLAYVKIDAGVGALILFGTVQLTMVIYGLAHGERLNFKSGSGLLLAVIGIIVLLLPGASAPNLMYSLIMLISGLAWAAYSISGKGSAHPLVSTYSNFIIALPLVLIFSLFFIENIYISSQGIILAFISGGLASSGAYVLWYSILKYIDRITASTVQLSVPCLSIIGGSLFIGEMIGWRIIFSSILVLCGILLVIFSTAKTNSN</sequence>
<evidence type="ECO:0000256" key="2">
    <source>
        <dbReference type="ARBA" id="ARBA00022692"/>
    </source>
</evidence>
<feature type="transmembrane region" description="Helical" evidence="5">
    <location>
        <begin position="173"/>
        <end position="195"/>
    </location>
</feature>
<keyword evidence="3 5" id="KW-1133">Transmembrane helix</keyword>
<reference evidence="7" key="1">
    <citation type="submission" date="2019-08" db="EMBL/GenBank/DDBJ databases">
        <title>The complete genome of Acinetobacter defluvii strain WCHAD010030.</title>
        <authorList>
            <person name="Hu Y."/>
            <person name="Qin J."/>
            <person name="Feng Y."/>
            <person name="Zong Z."/>
        </authorList>
    </citation>
    <scope>NUCLEOTIDE SEQUENCE</scope>
    <source>
        <strain evidence="7">WCHA30</strain>
    </source>
</reference>
<keyword evidence="2 5" id="KW-0812">Transmembrane</keyword>
<evidence type="ECO:0000256" key="4">
    <source>
        <dbReference type="ARBA" id="ARBA00023136"/>
    </source>
</evidence>
<evidence type="ECO:0000256" key="1">
    <source>
        <dbReference type="ARBA" id="ARBA00004141"/>
    </source>
</evidence>
<feature type="transmembrane region" description="Helical" evidence="5">
    <location>
        <begin position="34"/>
        <end position="54"/>
    </location>
</feature>